<name>A0A5B0GLU6_9BURK</name>
<accession>A0A5B0GLU6</accession>
<protein>
    <submittedName>
        <fullName evidence="1">Uncharacterized protein</fullName>
    </submittedName>
</protein>
<dbReference type="AlphaFoldDB" id="A0A5B0GLU6"/>
<keyword evidence="2" id="KW-1185">Reference proteome</keyword>
<dbReference type="EMBL" id="VTUZ01000028">
    <property type="protein sequence ID" value="KAA1004377.1"/>
    <property type="molecule type" value="Genomic_DNA"/>
</dbReference>
<dbReference type="InterPro" id="IPR029058">
    <property type="entry name" value="AB_hydrolase_fold"/>
</dbReference>
<gene>
    <name evidence="1" type="ORF">FVF58_32770</name>
</gene>
<organism evidence="1 2">
    <name type="scientific">Paraburkholderia panacisoli</name>
    <dbReference type="NCBI Taxonomy" id="2603818"/>
    <lineage>
        <taxon>Bacteria</taxon>
        <taxon>Pseudomonadati</taxon>
        <taxon>Pseudomonadota</taxon>
        <taxon>Betaproteobacteria</taxon>
        <taxon>Burkholderiales</taxon>
        <taxon>Burkholderiaceae</taxon>
        <taxon>Paraburkholderia</taxon>
    </lineage>
</organism>
<dbReference type="SUPFAM" id="SSF53474">
    <property type="entry name" value="alpha/beta-Hydrolases"/>
    <property type="match status" value="1"/>
</dbReference>
<evidence type="ECO:0000313" key="2">
    <source>
        <dbReference type="Proteomes" id="UP000325273"/>
    </source>
</evidence>
<sequence length="204" mass="21339">MPVVISSSIRSHCIATCGGSDLYAAAGLHLGLAYGVADDTCSALSAMNHGTSEAHFPLTLKAEGQRPYIPLIVFHDNQDKVVHPRNSDELMRTNCVFARTSKGAPRATAETVHAEGVHGHPRNLFNDDAGEIVGEQWMVHGLGHAWSGGDSAGTYTDGNGPNASREMLGSFSAVKTGKVGTAAFPSLADACSSRAPHCSINVGR</sequence>
<proteinExistence type="predicted"/>
<comment type="caution">
    <text evidence="1">The sequence shown here is derived from an EMBL/GenBank/DDBJ whole genome shotgun (WGS) entry which is preliminary data.</text>
</comment>
<reference evidence="1 2" key="1">
    <citation type="submission" date="2019-08" db="EMBL/GenBank/DDBJ databases">
        <title>Paraburkholderia sp. DCY113.</title>
        <authorList>
            <person name="Kang J."/>
        </authorList>
    </citation>
    <scope>NUCLEOTIDE SEQUENCE [LARGE SCALE GENOMIC DNA]</scope>
    <source>
        <strain evidence="1 2">DCY113</strain>
    </source>
</reference>
<dbReference type="Proteomes" id="UP000325273">
    <property type="component" value="Unassembled WGS sequence"/>
</dbReference>
<evidence type="ECO:0000313" key="1">
    <source>
        <dbReference type="EMBL" id="KAA1004377.1"/>
    </source>
</evidence>